<evidence type="ECO:0000256" key="7">
    <source>
        <dbReference type="ARBA" id="ARBA00023010"/>
    </source>
</evidence>
<dbReference type="InterPro" id="IPR003849">
    <property type="entry name" value="Preprotein_translocase_YajC"/>
</dbReference>
<dbReference type="PANTHER" id="PTHR33909:SF1">
    <property type="entry name" value="SEC TRANSLOCON ACCESSORY COMPLEX SUBUNIT YAJC"/>
    <property type="match status" value="1"/>
</dbReference>
<dbReference type="NCBIfam" id="TIGR00739">
    <property type="entry name" value="yajC"/>
    <property type="match status" value="1"/>
</dbReference>
<evidence type="ECO:0000256" key="4">
    <source>
        <dbReference type="ARBA" id="ARBA00022692"/>
    </source>
</evidence>
<reference evidence="10" key="1">
    <citation type="submission" date="2018-05" db="EMBL/GenBank/DDBJ databases">
        <authorList>
            <person name="Lanie J.A."/>
            <person name="Ng W.-L."/>
            <person name="Kazmierczak K.M."/>
            <person name="Andrzejewski T.M."/>
            <person name="Davidsen T.M."/>
            <person name="Wayne K.J."/>
            <person name="Tettelin H."/>
            <person name="Glass J.I."/>
            <person name="Rusch D."/>
            <person name="Podicherti R."/>
            <person name="Tsui H.-C.T."/>
            <person name="Winkler M.E."/>
        </authorList>
    </citation>
    <scope>NUCLEOTIDE SEQUENCE</scope>
</reference>
<keyword evidence="2" id="KW-0813">Transport</keyword>
<keyword evidence="4 9" id="KW-0812">Transmembrane</keyword>
<keyword evidence="3" id="KW-1003">Cell membrane</keyword>
<dbReference type="EMBL" id="UINC01016440">
    <property type="protein sequence ID" value="SVA68441.1"/>
    <property type="molecule type" value="Genomic_DNA"/>
</dbReference>
<dbReference type="AlphaFoldDB" id="A0A381XVK1"/>
<gene>
    <name evidence="10" type="ORF">METZ01_LOCUS121295</name>
</gene>
<dbReference type="PANTHER" id="PTHR33909">
    <property type="entry name" value="SEC TRANSLOCON ACCESSORY COMPLEX SUBUNIT YAJC"/>
    <property type="match status" value="1"/>
</dbReference>
<keyword evidence="6 9" id="KW-1133">Transmembrane helix</keyword>
<evidence type="ECO:0000256" key="1">
    <source>
        <dbReference type="ARBA" id="ARBA00004162"/>
    </source>
</evidence>
<evidence type="ECO:0000313" key="10">
    <source>
        <dbReference type="EMBL" id="SVA68441.1"/>
    </source>
</evidence>
<evidence type="ECO:0000256" key="6">
    <source>
        <dbReference type="ARBA" id="ARBA00022989"/>
    </source>
</evidence>
<dbReference type="PRINTS" id="PR01853">
    <property type="entry name" value="YAJCTRNLCASE"/>
</dbReference>
<feature type="transmembrane region" description="Helical" evidence="9">
    <location>
        <begin position="12"/>
        <end position="31"/>
    </location>
</feature>
<keyword evidence="5" id="KW-0653">Protein transport</keyword>
<accession>A0A381XVK1</accession>
<dbReference type="Pfam" id="PF02699">
    <property type="entry name" value="YajC"/>
    <property type="match status" value="1"/>
</dbReference>
<name>A0A381XVK1_9ZZZZ</name>
<dbReference type="SMART" id="SM01323">
    <property type="entry name" value="YajC"/>
    <property type="match status" value="1"/>
</dbReference>
<dbReference type="GO" id="GO:0015031">
    <property type="term" value="P:protein transport"/>
    <property type="evidence" value="ECO:0007669"/>
    <property type="project" value="UniProtKB-KW"/>
</dbReference>
<evidence type="ECO:0000256" key="8">
    <source>
        <dbReference type="ARBA" id="ARBA00023136"/>
    </source>
</evidence>
<keyword evidence="7" id="KW-0811">Translocation</keyword>
<keyword evidence="8 9" id="KW-0472">Membrane</keyword>
<evidence type="ECO:0000256" key="9">
    <source>
        <dbReference type="SAM" id="Phobius"/>
    </source>
</evidence>
<evidence type="ECO:0000256" key="2">
    <source>
        <dbReference type="ARBA" id="ARBA00022448"/>
    </source>
</evidence>
<evidence type="ECO:0000256" key="3">
    <source>
        <dbReference type="ARBA" id="ARBA00022475"/>
    </source>
</evidence>
<organism evidence="10">
    <name type="scientific">marine metagenome</name>
    <dbReference type="NCBI Taxonomy" id="408172"/>
    <lineage>
        <taxon>unclassified sequences</taxon>
        <taxon>metagenomes</taxon>
        <taxon>ecological metagenomes</taxon>
    </lineage>
</organism>
<protein>
    <recommendedName>
        <fullName evidence="11">Preprotein translocase subunit YajC</fullName>
    </recommendedName>
</protein>
<evidence type="ECO:0000256" key="5">
    <source>
        <dbReference type="ARBA" id="ARBA00022927"/>
    </source>
</evidence>
<sequence>MGPQSGADGGGGIMGAMLPFLLMFLILYFLLIRPQQKRQRKHQEMLDQLKNGDRVVTSGGILGTITGLKADMVVVKIADNVKVEVQRSSISNVIGKKGEKQEAE</sequence>
<proteinExistence type="predicted"/>
<comment type="subcellular location">
    <subcellularLocation>
        <location evidence="1">Cell membrane</location>
        <topology evidence="1">Single-pass membrane protein</topology>
    </subcellularLocation>
</comment>
<evidence type="ECO:0008006" key="11">
    <source>
        <dbReference type="Google" id="ProtNLM"/>
    </source>
</evidence>
<dbReference type="GO" id="GO:0005886">
    <property type="term" value="C:plasma membrane"/>
    <property type="evidence" value="ECO:0007669"/>
    <property type="project" value="UniProtKB-SubCell"/>
</dbReference>